<keyword evidence="8 11" id="KW-0378">Hydrolase</keyword>
<dbReference type="NCBIfam" id="NF002003">
    <property type="entry name" value="PRK00802.1-3"/>
    <property type="match status" value="1"/>
</dbReference>
<dbReference type="PANTHER" id="PTHR10429">
    <property type="entry name" value="DNA-3-METHYLADENINE GLYCOSYLASE"/>
    <property type="match status" value="1"/>
</dbReference>
<dbReference type="GO" id="GO:0008170">
    <property type="term" value="F:N-methyltransferase activity"/>
    <property type="evidence" value="ECO:0007669"/>
    <property type="project" value="InterPro"/>
</dbReference>
<comment type="caution">
    <text evidence="14">The sequence shown here is derived from an EMBL/GenBank/DDBJ whole genome shotgun (WGS) entry which is preliminary data.</text>
</comment>
<dbReference type="InterPro" id="IPR003356">
    <property type="entry name" value="DNA_methylase_A-5"/>
</dbReference>
<dbReference type="GO" id="GO:0009007">
    <property type="term" value="F:site-specific DNA-methyltransferase (adenine-specific) activity"/>
    <property type="evidence" value="ECO:0007669"/>
    <property type="project" value="UniProtKB-EC"/>
</dbReference>
<evidence type="ECO:0000259" key="13">
    <source>
        <dbReference type="Pfam" id="PF12161"/>
    </source>
</evidence>
<keyword evidence="6" id="KW-0680">Restriction system</keyword>
<evidence type="ECO:0000256" key="5">
    <source>
        <dbReference type="ARBA" id="ARBA00022691"/>
    </source>
</evidence>
<comment type="catalytic activity">
    <reaction evidence="10">
        <text>a 2'-deoxyadenosine in DNA + S-adenosyl-L-methionine = an N(6)-methyl-2'-deoxyadenosine in DNA + S-adenosyl-L-homocysteine + H(+)</text>
        <dbReference type="Rhea" id="RHEA:15197"/>
        <dbReference type="Rhea" id="RHEA-COMP:12418"/>
        <dbReference type="Rhea" id="RHEA-COMP:12419"/>
        <dbReference type="ChEBI" id="CHEBI:15378"/>
        <dbReference type="ChEBI" id="CHEBI:57856"/>
        <dbReference type="ChEBI" id="CHEBI:59789"/>
        <dbReference type="ChEBI" id="CHEBI:90615"/>
        <dbReference type="ChEBI" id="CHEBI:90616"/>
        <dbReference type="EC" id="2.1.1.72"/>
    </reaction>
</comment>
<keyword evidence="3" id="KW-0489">Methyltransferase</keyword>
<dbReference type="Gene3D" id="1.20.1260.30">
    <property type="match status" value="1"/>
</dbReference>
<evidence type="ECO:0000256" key="10">
    <source>
        <dbReference type="ARBA" id="ARBA00047942"/>
    </source>
</evidence>
<dbReference type="InterPro" id="IPR029063">
    <property type="entry name" value="SAM-dependent_MTases_sf"/>
</dbReference>
<gene>
    <name evidence="14" type="ORF">GCM10011489_39550</name>
</gene>
<evidence type="ECO:0000256" key="1">
    <source>
        <dbReference type="ARBA" id="ARBA00006594"/>
    </source>
</evidence>
<dbReference type="FunFam" id="3.10.300.10:FF:000001">
    <property type="entry name" value="Putative 3-methyladenine DNA glycosylase"/>
    <property type="match status" value="1"/>
</dbReference>
<dbReference type="RefSeq" id="WP_188589015.1">
    <property type="nucleotide sequence ID" value="NZ_BMGC01000073.1"/>
</dbReference>
<dbReference type="Pfam" id="PF02384">
    <property type="entry name" value="N6_Mtase"/>
    <property type="match status" value="1"/>
</dbReference>
<organism evidence="14 15">
    <name type="scientific">Gordonia jinhuaensis</name>
    <dbReference type="NCBI Taxonomy" id="1517702"/>
    <lineage>
        <taxon>Bacteria</taxon>
        <taxon>Bacillati</taxon>
        <taxon>Actinomycetota</taxon>
        <taxon>Actinomycetes</taxon>
        <taxon>Mycobacteriales</taxon>
        <taxon>Gordoniaceae</taxon>
        <taxon>Gordonia</taxon>
    </lineage>
</organism>
<comment type="similarity">
    <text evidence="2 11">Belongs to the DNA glycosylase MPG family.</text>
</comment>
<dbReference type="PRINTS" id="PR00507">
    <property type="entry name" value="N12N6MTFRASE"/>
</dbReference>
<dbReference type="GO" id="GO:0032259">
    <property type="term" value="P:methylation"/>
    <property type="evidence" value="ECO:0007669"/>
    <property type="project" value="UniProtKB-KW"/>
</dbReference>
<proteinExistence type="inferred from homology"/>
<evidence type="ECO:0000259" key="12">
    <source>
        <dbReference type="Pfam" id="PF02384"/>
    </source>
</evidence>
<dbReference type="PANTHER" id="PTHR10429:SF0">
    <property type="entry name" value="DNA-3-METHYLADENINE GLYCOSYLASE"/>
    <property type="match status" value="1"/>
</dbReference>
<dbReference type="InterPro" id="IPR011034">
    <property type="entry name" value="Formyl_transferase-like_C_sf"/>
</dbReference>
<dbReference type="NCBIfam" id="TIGR00567">
    <property type="entry name" value="3mg"/>
    <property type="match status" value="1"/>
</dbReference>
<evidence type="ECO:0000256" key="3">
    <source>
        <dbReference type="ARBA" id="ARBA00022603"/>
    </source>
</evidence>
<dbReference type="InterPro" id="IPR004546">
    <property type="entry name" value="Restrct_endonuc_T1M"/>
</dbReference>
<protein>
    <recommendedName>
        <fullName evidence="11">Putative 3-methyladenine DNA glycosylase</fullName>
        <ecNumber evidence="11">3.2.2.-</ecNumber>
    </recommendedName>
</protein>
<sequence length="440" mass="48628">MAPTTKEGQRAELHKTIWRIANDLRGSVDGWDFKSYVLGMLFYRFISENLTAYINKSEREAGDPSFDYAQLGDAQAEFGRKETVEEKGFYILPSELFQNVRRRAANDANLNETLARVFKNIEGSAVGTDAEDDLKGLFDDLDVNSSKLGNTVAKRNEKLVKLLDAIGDLPLGNFEDNSIDLFGDAYEYLMQMYASSAGKSGGEYYTPQEVSELLARITVVGKTQVNKVYDPAVGSGSLLLKFAKVLGKDNVRQGFFAWLNVPAEVAARRLLGCELVREIGGREIRVRIVETEAYDQGDEASHTFNGRTGRNDAMFKSAGHMYVYFTYGMHHCCNVVCGPEGYGSGVLIRAVEPLEGIEAIEARRGMTGVNVTNGPGKICAALDIDRRYSGHDLAEPPVQLIKKPALPDSAVTTGKRIGISKAVHELRRFYVTNNPYVSKK</sequence>
<evidence type="ECO:0000256" key="8">
    <source>
        <dbReference type="ARBA" id="ARBA00022801"/>
    </source>
</evidence>
<evidence type="ECO:0000256" key="6">
    <source>
        <dbReference type="ARBA" id="ARBA00022747"/>
    </source>
</evidence>
<evidence type="ECO:0000256" key="9">
    <source>
        <dbReference type="ARBA" id="ARBA00023204"/>
    </source>
</evidence>
<keyword evidence="7 11" id="KW-0227">DNA damage</keyword>
<feature type="domain" description="DNA methylase adenine-specific" evidence="12">
    <location>
        <begin position="178"/>
        <end position="249"/>
    </location>
</feature>
<feature type="domain" description="N6 adenine-specific DNA methyltransferase N-terminal" evidence="13">
    <location>
        <begin position="13"/>
        <end position="166"/>
    </location>
</feature>
<dbReference type="SUPFAM" id="SSF53335">
    <property type="entry name" value="S-adenosyl-L-methionine-dependent methyltransferases"/>
    <property type="match status" value="1"/>
</dbReference>
<dbReference type="InterPro" id="IPR038333">
    <property type="entry name" value="T1MK-like_N_sf"/>
</dbReference>
<name>A0A916X0J2_9ACTN</name>
<keyword evidence="4" id="KW-0808">Transferase</keyword>
<evidence type="ECO:0000313" key="14">
    <source>
        <dbReference type="EMBL" id="GGB48504.1"/>
    </source>
</evidence>
<dbReference type="Proteomes" id="UP000621454">
    <property type="component" value="Unassembled WGS sequence"/>
</dbReference>
<dbReference type="NCBIfam" id="TIGR00497">
    <property type="entry name" value="hsdM"/>
    <property type="match status" value="1"/>
</dbReference>
<dbReference type="GO" id="GO:0006284">
    <property type="term" value="P:base-excision repair"/>
    <property type="evidence" value="ECO:0007669"/>
    <property type="project" value="InterPro"/>
</dbReference>
<keyword evidence="15" id="KW-1185">Reference proteome</keyword>
<dbReference type="GO" id="GO:0003905">
    <property type="term" value="F:alkylbase DNA N-glycosylase activity"/>
    <property type="evidence" value="ECO:0007669"/>
    <property type="project" value="InterPro"/>
</dbReference>
<dbReference type="GO" id="GO:0009307">
    <property type="term" value="P:DNA restriction-modification system"/>
    <property type="evidence" value="ECO:0007669"/>
    <property type="project" value="UniProtKB-KW"/>
</dbReference>
<keyword evidence="9 11" id="KW-0234">DNA repair</keyword>
<dbReference type="CDD" id="cd00540">
    <property type="entry name" value="AAG"/>
    <property type="match status" value="1"/>
</dbReference>
<evidence type="ECO:0000256" key="2">
    <source>
        <dbReference type="ARBA" id="ARBA00009232"/>
    </source>
</evidence>
<evidence type="ECO:0000256" key="11">
    <source>
        <dbReference type="HAMAP-Rule" id="MF_00527"/>
    </source>
</evidence>
<dbReference type="InterPro" id="IPR022749">
    <property type="entry name" value="D12N6_MeTrfase_N"/>
</dbReference>
<dbReference type="Gene3D" id="3.10.300.10">
    <property type="entry name" value="Methylpurine-DNA glycosylase (MPG)"/>
    <property type="match status" value="1"/>
</dbReference>
<dbReference type="InterPro" id="IPR003180">
    <property type="entry name" value="MPG"/>
</dbReference>
<evidence type="ECO:0000256" key="4">
    <source>
        <dbReference type="ARBA" id="ARBA00022679"/>
    </source>
</evidence>
<dbReference type="Pfam" id="PF02245">
    <property type="entry name" value="Pur_DNA_glyco"/>
    <property type="match status" value="1"/>
</dbReference>
<reference evidence="14" key="2">
    <citation type="submission" date="2020-09" db="EMBL/GenBank/DDBJ databases">
        <authorList>
            <person name="Sun Q."/>
            <person name="Zhou Y."/>
        </authorList>
    </citation>
    <scope>NUCLEOTIDE SEQUENCE</scope>
    <source>
        <strain evidence="14">CGMCC 1.12827</strain>
    </source>
</reference>
<dbReference type="HAMAP" id="MF_00527">
    <property type="entry name" value="3MGH"/>
    <property type="match status" value="1"/>
</dbReference>
<comment type="similarity">
    <text evidence="1">Belongs to the N(4)/N(6)-methyltransferase family.</text>
</comment>
<dbReference type="AlphaFoldDB" id="A0A916X0J2"/>
<evidence type="ECO:0000313" key="15">
    <source>
        <dbReference type="Proteomes" id="UP000621454"/>
    </source>
</evidence>
<dbReference type="Pfam" id="PF12161">
    <property type="entry name" value="HsdM_N"/>
    <property type="match status" value="1"/>
</dbReference>
<dbReference type="EMBL" id="BMGC01000073">
    <property type="protein sequence ID" value="GGB48504.1"/>
    <property type="molecule type" value="Genomic_DNA"/>
</dbReference>
<dbReference type="EC" id="3.2.2.-" evidence="11"/>
<evidence type="ECO:0000256" key="7">
    <source>
        <dbReference type="ARBA" id="ARBA00022763"/>
    </source>
</evidence>
<reference evidence="14" key="1">
    <citation type="journal article" date="2014" name="Int. J. Syst. Evol. Microbiol.">
        <title>Complete genome sequence of Corynebacterium casei LMG S-19264T (=DSM 44701T), isolated from a smear-ripened cheese.</title>
        <authorList>
            <consortium name="US DOE Joint Genome Institute (JGI-PGF)"/>
            <person name="Walter F."/>
            <person name="Albersmeier A."/>
            <person name="Kalinowski J."/>
            <person name="Ruckert C."/>
        </authorList>
    </citation>
    <scope>NUCLEOTIDE SEQUENCE</scope>
    <source>
        <strain evidence="14">CGMCC 1.12827</strain>
    </source>
</reference>
<dbReference type="InterPro" id="IPR036995">
    <property type="entry name" value="MPG_sf"/>
</dbReference>
<dbReference type="GO" id="GO:0003677">
    <property type="term" value="F:DNA binding"/>
    <property type="evidence" value="ECO:0007669"/>
    <property type="project" value="InterPro"/>
</dbReference>
<keyword evidence="5" id="KW-0949">S-adenosyl-L-methionine</keyword>
<accession>A0A916X0J2</accession>
<dbReference type="SUPFAM" id="SSF50486">
    <property type="entry name" value="FMT C-terminal domain-like"/>
    <property type="match status" value="1"/>
</dbReference>